<keyword evidence="4" id="KW-1185">Reference proteome</keyword>
<feature type="domain" description="BIG2" evidence="2">
    <location>
        <begin position="507"/>
        <end position="584"/>
    </location>
</feature>
<evidence type="ECO:0000259" key="2">
    <source>
        <dbReference type="SMART" id="SM00635"/>
    </source>
</evidence>
<proteinExistence type="predicted"/>
<evidence type="ECO:0000313" key="3">
    <source>
        <dbReference type="EMBL" id="RUQ31449.1"/>
    </source>
</evidence>
<organism evidence="3 4">
    <name type="scientific">Peribacillus cavernae</name>
    <dbReference type="NCBI Taxonomy" id="1674310"/>
    <lineage>
        <taxon>Bacteria</taxon>
        <taxon>Bacillati</taxon>
        <taxon>Bacillota</taxon>
        <taxon>Bacilli</taxon>
        <taxon>Bacillales</taxon>
        <taxon>Bacillaceae</taxon>
        <taxon>Peribacillus</taxon>
    </lineage>
</organism>
<protein>
    <recommendedName>
        <fullName evidence="2">BIG2 domain-containing protein</fullName>
    </recommendedName>
</protein>
<dbReference type="Gene3D" id="1.20.58.790">
    <property type="match status" value="1"/>
</dbReference>
<dbReference type="Gene3D" id="2.60.40.1220">
    <property type="match status" value="1"/>
</dbReference>
<dbReference type="Pfam" id="PF07532">
    <property type="entry name" value="Big_4"/>
    <property type="match status" value="1"/>
</dbReference>
<accession>A0A433HSZ6</accession>
<dbReference type="InterPro" id="IPR011081">
    <property type="entry name" value="Big_4"/>
</dbReference>
<dbReference type="InterPro" id="IPR008964">
    <property type="entry name" value="Invasin/intimin_cell_adhesion"/>
</dbReference>
<keyword evidence="1" id="KW-0732">Signal</keyword>
<gene>
    <name evidence="3" type="ORF">ELQ35_03625</name>
</gene>
<evidence type="ECO:0000256" key="1">
    <source>
        <dbReference type="ARBA" id="ARBA00022729"/>
    </source>
</evidence>
<reference evidence="3 4" key="1">
    <citation type="submission" date="2018-12" db="EMBL/GenBank/DDBJ databases">
        <title>Bacillus chawlae sp. nov., Bacillus glennii sp. nov., and Bacillus saganii sp. nov. Isolated from the Vehicle Assembly Building at Kennedy Space Center where the Viking Spacecraft were Assembled.</title>
        <authorList>
            <person name="Seuylemezian A."/>
            <person name="Vaishampayan P."/>
        </authorList>
    </citation>
    <scope>NUCLEOTIDE SEQUENCE [LARGE SCALE GENOMIC DNA]</scope>
    <source>
        <strain evidence="3 4">L5</strain>
    </source>
</reference>
<dbReference type="SMART" id="SM00635">
    <property type="entry name" value="BID_2"/>
    <property type="match status" value="2"/>
</dbReference>
<dbReference type="AlphaFoldDB" id="A0A433HSZ6"/>
<dbReference type="Proteomes" id="UP000267430">
    <property type="component" value="Unassembled WGS sequence"/>
</dbReference>
<dbReference type="SUPFAM" id="SSF49373">
    <property type="entry name" value="Invasin/intimin cell-adhesion fragments"/>
    <property type="match status" value="1"/>
</dbReference>
<evidence type="ECO:0000313" key="4">
    <source>
        <dbReference type="Proteomes" id="UP000267430"/>
    </source>
</evidence>
<comment type="caution">
    <text evidence="3">The sequence shown here is derived from an EMBL/GenBank/DDBJ whole genome shotgun (WGS) entry which is preliminary data.</text>
</comment>
<dbReference type="InterPro" id="IPR014755">
    <property type="entry name" value="Cu-Rt/internalin_Ig-like"/>
</dbReference>
<dbReference type="EMBL" id="RYZZ01000005">
    <property type="protein sequence ID" value="RUQ31449.1"/>
    <property type="molecule type" value="Genomic_DNA"/>
</dbReference>
<name>A0A433HSZ6_9BACI</name>
<dbReference type="Gene3D" id="2.60.40.1080">
    <property type="match status" value="2"/>
</dbReference>
<feature type="domain" description="BIG2" evidence="2">
    <location>
        <begin position="722"/>
        <end position="801"/>
    </location>
</feature>
<dbReference type="OrthoDB" id="2867478at2"/>
<dbReference type="InterPro" id="IPR003343">
    <property type="entry name" value="Big_2"/>
</dbReference>
<sequence>MSSIVKHSMDYFRYRRENFKKMNKKKAIKIATASAIAATGFVAAAPTQTDAAVNVKGEVARAKTVMYDAMYAYSKPWLATDELVDRTVAYAAYKKGEAQYKYAVNYVKKYAPAKERTGILTELANVRTKYLLGRSLNYIKSWNALELVVEPAAAKLVNNVEKATSVEAINAAKAELKKVYDGQQGELSKVVESSIKAHVKSEAKNAYDDAIVIADESIAELQKGLKVKEVSASADKAINEGETLTLPETVEVTLVNGQKAQKAVKWDTSKVDTKKAGKYEAKGDIDDTDLEATVKVEVKSVAPQVTDVSAINSKTVKVTGTFLDKLKAENFSLEGNKVTAFTVNAETGEGTLTFESVVPSGKEQVLKLTEKVEGEADKVIEFKFTYTLAIEAISANALIVDNDTANQSLTFKLNKDVSDADLAYVKAAGYTVEFQATSAVFANGNSNSDTGVLASSDLPEKFAYKVVISDMDGKKVAESNLTEVKVVDKSNVIKSIDSFKLVKGDLELSSNTVVASEEGVQIKGVVGDKADGTNNTDITGLVEYSSSNKNVAIVDSMGVILPVAPGTTTITIKSGEATKTFTLTIASKAREVSNLTLSTSSVRLVEAGSNATVGVVVKDQYGELVDSFNLANLSYEASTVSVDGEAKPIVAVVGGTTDEKGKASLTLSPKVAGTGTVKIKSGDTVLKTITVSVSKEIAVANRKFELADSAKDTTLDLFTEKDDATVMFKYNQYNASGYLLGAEDNITEADGDGTYKVSSSNPAAASVGVTADGTITVTGVNNGSTNIIVKEGSVERARVTVNVTDSTPTLKTITLKEVNKVTRAGAVEADDVLSLKPSEGVNIDRAVQNLTLTTSSTNVVRLDEATGKLYLDNPAGTGSMVGTFEQDKETPIGTIGITENLAGAPVGTTYTVAAGSKGTLVYSIKDSSGKVVATQVIEVEVPVTTP</sequence>